<feature type="region of interest" description="Disordered" evidence="11">
    <location>
        <begin position="13"/>
        <end position="107"/>
    </location>
</feature>
<evidence type="ECO:0000256" key="1">
    <source>
        <dbReference type="ARBA" id="ARBA00004273"/>
    </source>
</evidence>
<organism evidence="12 13">
    <name type="scientific">Arxiozyma heterogenica</name>
    <dbReference type="NCBI Taxonomy" id="278026"/>
    <lineage>
        <taxon>Eukaryota</taxon>
        <taxon>Fungi</taxon>
        <taxon>Dikarya</taxon>
        <taxon>Ascomycota</taxon>
        <taxon>Saccharomycotina</taxon>
        <taxon>Saccharomycetes</taxon>
        <taxon>Saccharomycetales</taxon>
        <taxon>Saccharomycetaceae</taxon>
        <taxon>Arxiozyma</taxon>
    </lineage>
</organism>
<accession>A0AAN7WSF5</accession>
<gene>
    <name evidence="12" type="ORF">RI543_003597</name>
</gene>
<name>A0AAN7WSF5_9SACH</name>
<evidence type="ECO:0000256" key="5">
    <source>
        <dbReference type="ARBA" id="ARBA00022792"/>
    </source>
</evidence>
<comment type="subcellular location">
    <subcellularLocation>
        <location evidence="1 10">Mitochondrion inner membrane</location>
    </subcellularLocation>
</comment>
<proteinExistence type="inferred from homology"/>
<feature type="compositionally biased region" description="Low complexity" evidence="11">
    <location>
        <begin position="89"/>
        <end position="101"/>
    </location>
</feature>
<evidence type="ECO:0000256" key="9">
    <source>
        <dbReference type="ARBA" id="ARBA00023239"/>
    </source>
</evidence>
<reference evidence="13" key="1">
    <citation type="submission" date="2023-07" db="EMBL/GenBank/DDBJ databases">
        <title>A draft genome of Kazachstania heterogenica Y-27499.</title>
        <authorList>
            <person name="Donic C."/>
            <person name="Kralova J.S."/>
            <person name="Fidel L."/>
            <person name="Ben-Dor S."/>
            <person name="Jung S."/>
        </authorList>
    </citation>
    <scope>NUCLEOTIDE SEQUENCE [LARGE SCALE GENOMIC DNA]</scope>
    <source>
        <strain evidence="13">Y27499</strain>
    </source>
</reference>
<evidence type="ECO:0000313" key="13">
    <source>
        <dbReference type="Proteomes" id="UP001306508"/>
    </source>
</evidence>
<dbReference type="PROSITE" id="PS00822">
    <property type="entry name" value="CYTO_HEME_LYASE_2"/>
    <property type="match status" value="1"/>
</dbReference>
<feature type="compositionally biased region" description="Low complexity" evidence="11">
    <location>
        <begin position="41"/>
        <end position="50"/>
    </location>
</feature>
<dbReference type="PANTHER" id="PTHR12743">
    <property type="entry name" value="CYTOCHROME C1 HEME LYASE"/>
    <property type="match status" value="1"/>
</dbReference>
<comment type="similarity">
    <text evidence="2 10">Belongs to the cytochrome c-type heme lyase family.</text>
</comment>
<keyword evidence="8 10" id="KW-0472">Membrane</keyword>
<keyword evidence="5 10" id="KW-0999">Mitochondrion inner membrane</keyword>
<sequence>MGWFWADKVVSTRDNNNNNNNSVNIDDDDNNNISLCPVMRNSSSNSNNNSRGGNTKEQYSHDSNVPAGLNPLNYIPKDLSSTETQPGQKLSLTTTKTISSIPRGEQQGKWEYPSAQQMYNAMVKKGKIGSHETLQEDTVEAMVQIHNFLNESCWYEILRWEKPYTDQTHLEPKLLKFMGKPGVLTPRAKINHYLSYIFPWYFHGDLPFDRHDWIVLRGEPNNNTDTSVGTNTTEPKYTQVRYVLDFYGGPDDANGMPTFSVDVRPALDNFTNVKDRFNHFTSAILSKLSKDER</sequence>
<evidence type="ECO:0000256" key="4">
    <source>
        <dbReference type="ARBA" id="ARBA00022723"/>
    </source>
</evidence>
<keyword evidence="13" id="KW-1185">Reference proteome</keyword>
<comment type="caution">
    <text evidence="12">The sequence shown here is derived from an EMBL/GenBank/DDBJ whole genome shotgun (WGS) entry which is preliminary data.</text>
</comment>
<keyword evidence="9 10" id="KW-0456">Lyase</keyword>
<evidence type="ECO:0000256" key="3">
    <source>
        <dbReference type="ARBA" id="ARBA00022617"/>
    </source>
</evidence>
<dbReference type="InterPro" id="IPR000511">
    <property type="entry name" value="Holocyt_c/c1_synthase"/>
</dbReference>
<dbReference type="Pfam" id="PF01265">
    <property type="entry name" value="Cyto_heme_lyase"/>
    <property type="match status" value="1"/>
</dbReference>
<dbReference type="EMBL" id="JAWIZZ010000048">
    <property type="protein sequence ID" value="KAK5778978.1"/>
    <property type="molecule type" value="Genomic_DNA"/>
</dbReference>
<evidence type="ECO:0000256" key="8">
    <source>
        <dbReference type="ARBA" id="ARBA00023136"/>
    </source>
</evidence>
<evidence type="ECO:0000256" key="6">
    <source>
        <dbReference type="ARBA" id="ARBA00023004"/>
    </source>
</evidence>
<evidence type="ECO:0000256" key="2">
    <source>
        <dbReference type="ARBA" id="ARBA00007255"/>
    </source>
</evidence>
<dbReference type="GO" id="GO:0046872">
    <property type="term" value="F:metal ion binding"/>
    <property type="evidence" value="ECO:0007669"/>
    <property type="project" value="UniProtKB-KW"/>
</dbReference>
<feature type="compositionally biased region" description="Low complexity" evidence="11">
    <location>
        <begin position="14"/>
        <end position="24"/>
    </location>
</feature>
<feature type="compositionally biased region" description="Polar residues" evidence="11">
    <location>
        <begin position="51"/>
        <end position="63"/>
    </location>
</feature>
<dbReference type="EC" id="4.4.1.17" evidence="10"/>
<comment type="catalytic activity">
    <reaction evidence="10">
        <text>holo-[cytochrome c] = apo-[cytochrome c] + heme b</text>
        <dbReference type="Rhea" id="RHEA:22648"/>
        <dbReference type="Rhea" id="RHEA-COMP:10725"/>
        <dbReference type="Rhea" id="RHEA-COMP:10726"/>
        <dbReference type="ChEBI" id="CHEBI:29950"/>
        <dbReference type="ChEBI" id="CHEBI:60344"/>
        <dbReference type="ChEBI" id="CHEBI:83739"/>
        <dbReference type="EC" id="4.4.1.17"/>
    </reaction>
</comment>
<keyword evidence="7 10" id="KW-0496">Mitochondrion</keyword>
<dbReference type="GO" id="GO:0005743">
    <property type="term" value="C:mitochondrial inner membrane"/>
    <property type="evidence" value="ECO:0007669"/>
    <property type="project" value="UniProtKB-SubCell"/>
</dbReference>
<evidence type="ECO:0000256" key="11">
    <source>
        <dbReference type="SAM" id="MobiDB-lite"/>
    </source>
</evidence>
<protein>
    <recommendedName>
        <fullName evidence="10">Holocytochrome c-type synthase</fullName>
        <ecNumber evidence="10">4.4.1.17</ecNumber>
    </recommendedName>
</protein>
<comment type="function">
    <text evidence="10">Lyase that catalyzes the covalent linking of the heme group to the cytochrome C apoprotein to produce the mature functional cytochrome.</text>
</comment>
<dbReference type="PANTHER" id="PTHR12743:SF3">
    <property type="entry name" value="HOLOCYTOCHROME-C SYNTHASE"/>
    <property type="match status" value="1"/>
</dbReference>
<keyword evidence="4 10" id="KW-0479">Metal-binding</keyword>
<keyword evidence="6 10" id="KW-0408">Iron</keyword>
<evidence type="ECO:0000256" key="10">
    <source>
        <dbReference type="RuleBase" id="RU363130"/>
    </source>
</evidence>
<dbReference type="Proteomes" id="UP001306508">
    <property type="component" value="Unassembled WGS sequence"/>
</dbReference>
<evidence type="ECO:0000256" key="7">
    <source>
        <dbReference type="ARBA" id="ARBA00023128"/>
    </source>
</evidence>
<feature type="compositionally biased region" description="Polar residues" evidence="11">
    <location>
        <begin position="79"/>
        <end position="88"/>
    </location>
</feature>
<keyword evidence="3 10" id="KW-0349">Heme</keyword>
<dbReference type="AlphaFoldDB" id="A0AAN7WSF5"/>
<dbReference type="GO" id="GO:0004408">
    <property type="term" value="F:holocytochrome-c synthase activity"/>
    <property type="evidence" value="ECO:0007669"/>
    <property type="project" value="UniProtKB-EC"/>
</dbReference>
<evidence type="ECO:0000313" key="12">
    <source>
        <dbReference type="EMBL" id="KAK5778978.1"/>
    </source>
</evidence>